<gene>
    <name evidence="4" type="ORF">Ddye_016957</name>
</gene>
<evidence type="ECO:0000259" key="3">
    <source>
        <dbReference type="Pfam" id="PF03108"/>
    </source>
</evidence>
<feature type="chain" id="PRO_5042232686" description="Transposase MuDR plant domain-containing protein" evidence="2">
    <location>
        <begin position="31"/>
        <end position="278"/>
    </location>
</feature>
<sequence length="278" mass="31750">MSVAWPSVLGCLPFVCLFLIVSLSFWCCFGADKNIYQSTINVSGDGVLNEENDNDNIDEDPNENNDSRDEYDGLSDVNEDDITQEEVFVIGSEGDRDKERDQPNNGTSFKLGGGGDGRIKLEVRQLFKDGSHFREIILVYSTQEGFKLKRIRNERRRIISECEANGCPWRAHSSPTYDRVTYMLKTLTDNYNCLAVPKNRDVTSVWLGKRFETFIKENPDTNIQVLGAIILRQRGVIVPDHTLYRAKKYALKIGDEDHKQSYNKLSDLSFWRGTMGHM</sequence>
<dbReference type="EMBL" id="JANJYI010000005">
    <property type="protein sequence ID" value="KAK2649468.1"/>
    <property type="molecule type" value="Genomic_DNA"/>
</dbReference>
<feature type="compositionally biased region" description="Acidic residues" evidence="1">
    <location>
        <begin position="48"/>
        <end position="63"/>
    </location>
</feature>
<comment type="caution">
    <text evidence="4">The sequence shown here is derived from an EMBL/GenBank/DDBJ whole genome shotgun (WGS) entry which is preliminary data.</text>
</comment>
<keyword evidence="2" id="KW-0732">Signal</keyword>
<dbReference type="AlphaFoldDB" id="A0AAD9U8C5"/>
<feature type="region of interest" description="Disordered" evidence="1">
    <location>
        <begin position="92"/>
        <end position="113"/>
    </location>
</feature>
<name>A0AAD9U8C5_9ROSI</name>
<protein>
    <recommendedName>
        <fullName evidence="3">Transposase MuDR plant domain-containing protein</fullName>
    </recommendedName>
</protein>
<evidence type="ECO:0000256" key="2">
    <source>
        <dbReference type="SAM" id="SignalP"/>
    </source>
</evidence>
<dbReference type="PANTHER" id="PTHR31973">
    <property type="entry name" value="POLYPROTEIN, PUTATIVE-RELATED"/>
    <property type="match status" value="1"/>
</dbReference>
<dbReference type="InterPro" id="IPR004332">
    <property type="entry name" value="Transposase_MuDR"/>
</dbReference>
<keyword evidence="5" id="KW-1185">Reference proteome</keyword>
<organism evidence="4 5">
    <name type="scientific">Dipteronia dyeriana</name>
    <dbReference type="NCBI Taxonomy" id="168575"/>
    <lineage>
        <taxon>Eukaryota</taxon>
        <taxon>Viridiplantae</taxon>
        <taxon>Streptophyta</taxon>
        <taxon>Embryophyta</taxon>
        <taxon>Tracheophyta</taxon>
        <taxon>Spermatophyta</taxon>
        <taxon>Magnoliopsida</taxon>
        <taxon>eudicotyledons</taxon>
        <taxon>Gunneridae</taxon>
        <taxon>Pentapetalae</taxon>
        <taxon>rosids</taxon>
        <taxon>malvids</taxon>
        <taxon>Sapindales</taxon>
        <taxon>Sapindaceae</taxon>
        <taxon>Hippocastanoideae</taxon>
        <taxon>Acereae</taxon>
        <taxon>Dipteronia</taxon>
    </lineage>
</organism>
<feature type="domain" description="Transposase MuDR plant" evidence="3">
    <location>
        <begin position="119"/>
        <end position="180"/>
    </location>
</feature>
<reference evidence="4" key="1">
    <citation type="journal article" date="2023" name="Plant J.">
        <title>Genome sequences and population genomics provide insights into the demographic history, inbreeding, and mutation load of two 'living fossil' tree species of Dipteronia.</title>
        <authorList>
            <person name="Feng Y."/>
            <person name="Comes H.P."/>
            <person name="Chen J."/>
            <person name="Zhu S."/>
            <person name="Lu R."/>
            <person name="Zhang X."/>
            <person name="Li P."/>
            <person name="Qiu J."/>
            <person name="Olsen K.M."/>
            <person name="Qiu Y."/>
        </authorList>
    </citation>
    <scope>NUCLEOTIDE SEQUENCE</scope>
    <source>
        <strain evidence="4">KIB01</strain>
    </source>
</reference>
<accession>A0AAD9U8C5</accession>
<feature type="region of interest" description="Disordered" evidence="1">
    <location>
        <begin position="47"/>
        <end position="70"/>
    </location>
</feature>
<evidence type="ECO:0000313" key="5">
    <source>
        <dbReference type="Proteomes" id="UP001280121"/>
    </source>
</evidence>
<proteinExistence type="predicted"/>
<feature type="compositionally biased region" description="Basic and acidic residues" evidence="1">
    <location>
        <begin position="93"/>
        <end position="102"/>
    </location>
</feature>
<evidence type="ECO:0000313" key="4">
    <source>
        <dbReference type="EMBL" id="KAK2649468.1"/>
    </source>
</evidence>
<dbReference type="PANTHER" id="PTHR31973:SF187">
    <property type="entry name" value="MUTATOR TRANSPOSASE MUDRA PROTEIN"/>
    <property type="match status" value="1"/>
</dbReference>
<dbReference type="Proteomes" id="UP001280121">
    <property type="component" value="Unassembled WGS sequence"/>
</dbReference>
<dbReference type="Pfam" id="PF03108">
    <property type="entry name" value="DBD_Tnp_Mut"/>
    <property type="match status" value="1"/>
</dbReference>
<evidence type="ECO:0000256" key="1">
    <source>
        <dbReference type="SAM" id="MobiDB-lite"/>
    </source>
</evidence>
<feature type="signal peptide" evidence="2">
    <location>
        <begin position="1"/>
        <end position="30"/>
    </location>
</feature>